<accession>A0A8U0RMP4</accession>
<evidence type="ECO:0000313" key="12">
    <source>
        <dbReference type="Proteomes" id="UP000000715"/>
    </source>
</evidence>
<protein>
    <recommendedName>
        <fullName evidence="10 11">Arachidonate 5-lipoxygenase-activating protein</fullName>
    </recommendedName>
    <alternativeName>
        <fullName evidence="11">MK-886-binding protein</fullName>
    </alternativeName>
</protein>
<dbReference type="PROSITE" id="PS01297">
    <property type="entry name" value="FLAP_GST2_LTC4S"/>
    <property type="match status" value="1"/>
</dbReference>
<name>A0A8U0RMP4_MUSPF</name>
<evidence type="ECO:0000256" key="4">
    <source>
        <dbReference type="ARBA" id="ARBA00022824"/>
    </source>
</evidence>
<organism evidence="12 13">
    <name type="scientific">Mustela putorius furo</name>
    <name type="common">European domestic ferret</name>
    <name type="synonym">Mustela furo</name>
    <dbReference type="NCBI Taxonomy" id="9669"/>
    <lineage>
        <taxon>Eukaryota</taxon>
        <taxon>Metazoa</taxon>
        <taxon>Chordata</taxon>
        <taxon>Craniata</taxon>
        <taxon>Vertebrata</taxon>
        <taxon>Euteleostomi</taxon>
        <taxon>Mammalia</taxon>
        <taxon>Eutheria</taxon>
        <taxon>Laurasiatheria</taxon>
        <taxon>Carnivora</taxon>
        <taxon>Caniformia</taxon>
        <taxon>Musteloidea</taxon>
        <taxon>Mustelidae</taxon>
        <taxon>Mustelinae</taxon>
        <taxon>Mustela</taxon>
    </lineage>
</organism>
<dbReference type="PANTHER" id="PTHR10250:SF2">
    <property type="entry name" value="ARACHIDONATE 5-LIPOXYGENASE-ACTIVATING PROTEIN"/>
    <property type="match status" value="1"/>
</dbReference>
<keyword evidence="12" id="KW-1185">Reference proteome</keyword>
<feature type="transmembrane region" description="Helical" evidence="11">
    <location>
        <begin position="69"/>
        <end position="93"/>
    </location>
</feature>
<evidence type="ECO:0000256" key="3">
    <source>
        <dbReference type="ARBA" id="ARBA00022751"/>
    </source>
</evidence>
<dbReference type="InterPro" id="IPR018295">
    <property type="entry name" value="FLAP/GST2/LTC4S_CS"/>
</dbReference>
<keyword evidence="6 11" id="KW-0472">Membrane</keyword>
<reference evidence="13" key="1">
    <citation type="submission" date="2025-08" db="UniProtKB">
        <authorList>
            <consortium name="RefSeq"/>
        </authorList>
    </citation>
    <scope>IDENTIFICATION</scope>
    <source>
        <tissue evidence="13">Brain</tissue>
    </source>
</reference>
<evidence type="ECO:0000256" key="11">
    <source>
        <dbReference type="RuleBase" id="RU369123"/>
    </source>
</evidence>
<dbReference type="AlphaFoldDB" id="A0A8U0RMP4"/>
<comment type="function">
    <text evidence="8">Required for leukotriene biosynthesis by ALOX5 (5-lipoxygenase). Anchors ALOX5 to the membrane. Binds arachidonic acid, and could play an essential role in the transfer of arachidonic acid to ALOX5. Binds to MK-886, a compound that blocks the biosynthesis of leukotrienes.</text>
</comment>
<dbReference type="SUPFAM" id="SSF161084">
    <property type="entry name" value="MAPEG domain-like"/>
    <property type="match status" value="1"/>
</dbReference>
<dbReference type="InterPro" id="IPR001446">
    <property type="entry name" value="5_LipOase_AP"/>
</dbReference>
<feature type="transmembrane region" description="Helical" evidence="11">
    <location>
        <begin position="7"/>
        <end position="26"/>
    </location>
</feature>
<dbReference type="GO" id="GO:0004364">
    <property type="term" value="F:glutathione transferase activity"/>
    <property type="evidence" value="ECO:0007669"/>
    <property type="project" value="TreeGrafter"/>
</dbReference>
<keyword evidence="3 11" id="KW-0434">Leukotriene biosynthesis</keyword>
<dbReference type="GO" id="GO:0004602">
    <property type="term" value="F:glutathione peroxidase activity"/>
    <property type="evidence" value="ECO:0007669"/>
    <property type="project" value="TreeGrafter"/>
</dbReference>
<gene>
    <name evidence="13" type="primary">LOC101680565</name>
</gene>
<comment type="subcellular location">
    <subcellularLocation>
        <location evidence="11">Nucleus membrane</location>
        <topology evidence="11">Multi-pass membrane protein</topology>
    </subcellularLocation>
    <subcellularLocation>
        <location evidence="11">Endoplasmic reticulum membrane</location>
        <topology evidence="11">Multi-pass membrane protein</topology>
    </subcellularLocation>
</comment>
<comment type="caution">
    <text evidence="11">Lacks conserved residue(s) required for the propagation of feature annotation.</text>
</comment>
<dbReference type="InterPro" id="IPR050997">
    <property type="entry name" value="MAPEG"/>
</dbReference>
<evidence type="ECO:0000256" key="1">
    <source>
        <dbReference type="ARBA" id="ARBA00010459"/>
    </source>
</evidence>
<evidence type="ECO:0000256" key="8">
    <source>
        <dbReference type="ARBA" id="ARBA00037558"/>
    </source>
</evidence>
<dbReference type="GO" id="GO:0019370">
    <property type="term" value="P:leukotriene biosynthetic process"/>
    <property type="evidence" value="ECO:0007669"/>
    <property type="project" value="UniProtKB-UniRule"/>
</dbReference>
<sequence length="238" mass="26890">MDQEAVGNIVLLAIVTLISVVQNGFFAHKVEHESKTHNGRSFQRTGTLAFERVYTANQNCVDAYPTFLVVLWSAGLLCSQVPAAFAGLMYLFVRQKYFVGYLGERTQRVWALNDFLCLASQDLWGVKHFIVCLKKRELKLAPCETFSRVTDLPGTSRKNVAKIVRAHRQRMESVNSVPVALLIDAARLKAPEQHLHTLTTPALGSRDFHKINEDTYRRDVRVLVCHQFLRIPKVPGGL</sequence>
<keyword evidence="7" id="KW-0539">Nucleus</keyword>
<dbReference type="Gene3D" id="1.20.120.550">
    <property type="entry name" value="Membrane associated eicosanoid/glutathione metabolism-like domain"/>
    <property type="match status" value="1"/>
</dbReference>
<keyword evidence="2 11" id="KW-0812">Transmembrane</keyword>
<dbReference type="Pfam" id="PF01124">
    <property type="entry name" value="MAPEG"/>
    <property type="match status" value="1"/>
</dbReference>
<dbReference type="PRINTS" id="PR00488">
    <property type="entry name" value="5LPOXGNASEAP"/>
</dbReference>
<dbReference type="FunFam" id="1.20.120.550:FF:000003">
    <property type="entry name" value="Leukotriene C4 synthase"/>
    <property type="match status" value="1"/>
</dbReference>
<comment type="similarity">
    <text evidence="1 11">Belongs to the MAPEG family.</text>
</comment>
<dbReference type="GO" id="GO:0005789">
    <property type="term" value="C:endoplasmic reticulum membrane"/>
    <property type="evidence" value="ECO:0007669"/>
    <property type="project" value="UniProtKB-SubCell"/>
</dbReference>
<dbReference type="Proteomes" id="UP000000715">
    <property type="component" value="Unplaced"/>
</dbReference>
<evidence type="ECO:0000256" key="7">
    <source>
        <dbReference type="ARBA" id="ARBA00023242"/>
    </source>
</evidence>
<keyword evidence="4 11" id="KW-0256">Endoplasmic reticulum</keyword>
<dbReference type="InterPro" id="IPR023352">
    <property type="entry name" value="MAPEG-like_dom_sf"/>
</dbReference>
<dbReference type="GO" id="GO:0008047">
    <property type="term" value="F:enzyme activator activity"/>
    <property type="evidence" value="ECO:0007669"/>
    <property type="project" value="UniProtKB-UniRule"/>
</dbReference>
<evidence type="ECO:0000256" key="2">
    <source>
        <dbReference type="ARBA" id="ARBA00022692"/>
    </source>
</evidence>
<evidence type="ECO:0000256" key="6">
    <source>
        <dbReference type="ARBA" id="ARBA00023136"/>
    </source>
</evidence>
<evidence type="ECO:0000256" key="10">
    <source>
        <dbReference type="ARBA" id="ARBA00040386"/>
    </source>
</evidence>
<evidence type="ECO:0000256" key="5">
    <source>
        <dbReference type="ARBA" id="ARBA00022989"/>
    </source>
</evidence>
<dbReference type="InterPro" id="IPR001129">
    <property type="entry name" value="Membr-assoc_MAPEG"/>
</dbReference>
<dbReference type="PANTHER" id="PTHR10250">
    <property type="entry name" value="MICROSOMAL GLUTATHIONE S-TRANSFERASE"/>
    <property type="match status" value="1"/>
</dbReference>
<evidence type="ECO:0000256" key="9">
    <source>
        <dbReference type="ARBA" id="ARBA00038708"/>
    </source>
</evidence>
<keyword evidence="5 11" id="KW-1133">Transmembrane helix</keyword>
<evidence type="ECO:0000313" key="13">
    <source>
        <dbReference type="RefSeq" id="XP_044925544.1"/>
    </source>
</evidence>
<dbReference type="GO" id="GO:0031965">
    <property type="term" value="C:nuclear membrane"/>
    <property type="evidence" value="ECO:0007669"/>
    <property type="project" value="UniProtKB-SubCell"/>
</dbReference>
<dbReference type="GO" id="GO:0004464">
    <property type="term" value="F:leukotriene-C4 synthase activity"/>
    <property type="evidence" value="ECO:0007669"/>
    <property type="project" value="TreeGrafter"/>
</dbReference>
<comment type="domain">
    <text evidence="11">The C-terminal part after residue 140 is mostly disordered.</text>
</comment>
<dbReference type="CTD" id="241"/>
<comment type="subunit">
    <text evidence="9">Homotrimer. Interacts with LTC4S and ALOX5.</text>
</comment>
<proteinExistence type="inferred from homology"/>
<dbReference type="RefSeq" id="XP_044925544.1">
    <property type="nucleotide sequence ID" value="XM_045069609.1"/>
</dbReference>
<dbReference type="GeneID" id="101680565"/>
<dbReference type="OrthoDB" id="8659873at2759"/>